<dbReference type="SUPFAM" id="SSF54427">
    <property type="entry name" value="NTF2-like"/>
    <property type="match status" value="1"/>
</dbReference>
<dbReference type="Gene3D" id="3.10.450.230">
    <property type="entry name" value="VirB8 protein"/>
    <property type="match status" value="1"/>
</dbReference>
<comment type="caution">
    <text evidence="7">The sequence shown here is derived from an EMBL/GenBank/DDBJ whole genome shotgun (WGS) entry which is preliminary data.</text>
</comment>
<protein>
    <submittedName>
        <fullName evidence="7">Conjugal transfer protein TrbF</fullName>
    </submittedName>
</protein>
<name>A0ABQ3LRG2_9SPHN</name>
<reference evidence="8" key="1">
    <citation type="journal article" date="2019" name="Int. J. Syst. Evol. Microbiol.">
        <title>The Global Catalogue of Microorganisms (GCM) 10K type strain sequencing project: providing services to taxonomists for standard genome sequencing and annotation.</title>
        <authorList>
            <consortium name="The Broad Institute Genomics Platform"/>
            <consortium name="The Broad Institute Genome Sequencing Center for Infectious Disease"/>
            <person name="Wu L."/>
            <person name="Ma J."/>
        </authorList>
    </citation>
    <scope>NUCLEOTIDE SEQUENCE [LARGE SCALE GENOMIC DNA]</scope>
    <source>
        <strain evidence="8">CGMCC 1.8957</strain>
    </source>
</reference>
<dbReference type="RefSeq" id="WP_189677401.1">
    <property type="nucleotide sequence ID" value="NZ_BNAQ01000006.1"/>
</dbReference>
<keyword evidence="4 5" id="KW-0472">Membrane</keyword>
<dbReference type="NCBIfam" id="NF010446">
    <property type="entry name" value="PRK13872.1"/>
    <property type="match status" value="1"/>
</dbReference>
<evidence type="ECO:0000256" key="3">
    <source>
        <dbReference type="ARBA" id="ARBA00022989"/>
    </source>
</evidence>
<dbReference type="Pfam" id="PF04335">
    <property type="entry name" value="VirB8"/>
    <property type="match status" value="1"/>
</dbReference>
<dbReference type="EMBL" id="BNAQ01000006">
    <property type="protein sequence ID" value="GHH24137.1"/>
    <property type="molecule type" value="Genomic_DNA"/>
</dbReference>
<evidence type="ECO:0000259" key="6">
    <source>
        <dbReference type="Pfam" id="PF04335"/>
    </source>
</evidence>
<evidence type="ECO:0000256" key="2">
    <source>
        <dbReference type="ARBA" id="ARBA00022692"/>
    </source>
</evidence>
<dbReference type="InterPro" id="IPR032710">
    <property type="entry name" value="NTF2-like_dom_sf"/>
</dbReference>
<evidence type="ECO:0000313" key="8">
    <source>
        <dbReference type="Proteomes" id="UP000652430"/>
    </source>
</evidence>
<keyword evidence="2 5" id="KW-0812">Transmembrane</keyword>
<keyword evidence="3 5" id="KW-1133">Transmembrane helix</keyword>
<proteinExistence type="predicted"/>
<evidence type="ECO:0000256" key="1">
    <source>
        <dbReference type="ARBA" id="ARBA00004167"/>
    </source>
</evidence>
<evidence type="ECO:0000256" key="5">
    <source>
        <dbReference type="SAM" id="Phobius"/>
    </source>
</evidence>
<keyword evidence="8" id="KW-1185">Reference proteome</keyword>
<dbReference type="InterPro" id="IPR035658">
    <property type="entry name" value="TrbF"/>
</dbReference>
<accession>A0ABQ3LRG2</accession>
<evidence type="ECO:0000313" key="7">
    <source>
        <dbReference type="EMBL" id="GHH24137.1"/>
    </source>
</evidence>
<comment type="subcellular location">
    <subcellularLocation>
        <location evidence="1">Membrane</location>
        <topology evidence="1">Single-pass membrane protein</topology>
    </subcellularLocation>
</comment>
<dbReference type="CDD" id="cd16425">
    <property type="entry name" value="TrbF"/>
    <property type="match status" value="1"/>
</dbReference>
<feature type="domain" description="Bacterial virulence protein VirB8" evidence="6">
    <location>
        <begin position="21"/>
        <end position="224"/>
    </location>
</feature>
<dbReference type="Proteomes" id="UP000652430">
    <property type="component" value="Unassembled WGS sequence"/>
</dbReference>
<gene>
    <name evidence="7" type="primary">trbF</name>
    <name evidence="7" type="ORF">GCM10008023_35980</name>
</gene>
<organism evidence="7 8">
    <name type="scientific">Sphingomonas glacialis</name>
    <dbReference type="NCBI Taxonomy" id="658225"/>
    <lineage>
        <taxon>Bacteria</taxon>
        <taxon>Pseudomonadati</taxon>
        <taxon>Pseudomonadota</taxon>
        <taxon>Alphaproteobacteria</taxon>
        <taxon>Sphingomonadales</taxon>
        <taxon>Sphingomonadaceae</taxon>
        <taxon>Sphingomonas</taxon>
    </lineage>
</organism>
<sequence>MFRRSSVRYGTTPEPETPYQRAAQVWDDRIGSARVQARNWRLAFFGTLTLAGGLVAGIVWQGARGTVTPWVIQIDKLGEAQAVGPADAGYQPTDPQIAFHLARFIEEVRGIAADPVVVRQNWLRAYDFTTDKGALALNDYARTNDPFTNIGKEQVAVDVSSVIRASASSFRVSWTERHYLDGSLSATERWSAILTVVVQAPTTADALRKNPLGVFITAINWSKELAQ</sequence>
<dbReference type="InterPro" id="IPR007430">
    <property type="entry name" value="VirB8"/>
</dbReference>
<feature type="transmembrane region" description="Helical" evidence="5">
    <location>
        <begin position="42"/>
        <end position="63"/>
    </location>
</feature>
<evidence type="ECO:0000256" key="4">
    <source>
        <dbReference type="ARBA" id="ARBA00023136"/>
    </source>
</evidence>